<dbReference type="AlphaFoldDB" id="A0A7L9WPS5"/>
<dbReference type="Proteomes" id="UP000594118">
    <property type="component" value="Chromosome"/>
</dbReference>
<keyword evidence="4" id="KW-1185">Reference proteome</keyword>
<sequence length="584" mass="62984">MSSRASGSAAITSSKPEAASVRQATSPPAVAVIADAHVHDIHASYGGTPFALNGVPLTLRSWADTRASARAFNESAAALTAALTEVCARGIRHVVLLGDYSDDGQILSTQSLAARLHHWRQREGLSFYALPGNHDVFGPLGRHNTNRFVTAPGQSQLVTSDPNVAATEPGSRLSPQMYRKGQPAGLRPMAAFGLFRQPQYLHWESPFGLDDRAEARLFTASSPDGLIRHQLMEASYLVEPVPGLWLLMIDANVFEPRDGRHDPSRKKAFLDPSVAGWSALLRVKPFLIDWIADVCARAERLGKHLMAFSHYPAVDPFDDHIGAEAALFGQTAVARRTPTPAVAQALIRAGLQQHFSGHMHVHSVTRRQDAGRQLTNISVPSLVSFPPAFVIATPQGANAAVETVSLAHLPLDPQLMGFYRSEVPPEAPEAGLHSDRYGDFLHAQLTARSYQRISRHWPAELARAVFTASAADLACLLLSPEGGTAGLGDPPPETRALCDSQAALHGLTATDLTATPLSLVVADWYALRQAGALLTPHIPQLRLQILRFLATLAPAPHPTQTDTQRGFFSLFLQILATSLSRLAP</sequence>
<dbReference type="GO" id="GO:0016787">
    <property type="term" value="F:hydrolase activity"/>
    <property type="evidence" value="ECO:0007669"/>
    <property type="project" value="InterPro"/>
</dbReference>
<evidence type="ECO:0000259" key="2">
    <source>
        <dbReference type="Pfam" id="PF00149"/>
    </source>
</evidence>
<proteinExistence type="predicted"/>
<dbReference type="Pfam" id="PF00149">
    <property type="entry name" value="Metallophos"/>
    <property type="match status" value="1"/>
</dbReference>
<feature type="region of interest" description="Disordered" evidence="1">
    <location>
        <begin position="1"/>
        <end position="22"/>
    </location>
</feature>
<accession>A0A7L9WPS5</accession>
<reference evidence="3 4" key="1">
    <citation type="submission" date="2019-10" db="EMBL/GenBank/DDBJ databases">
        <title>Pseudopuniceibacterium sp. HQ09 islated from Antarctica.</title>
        <authorList>
            <person name="Liao L."/>
            <person name="Su S."/>
            <person name="Chen B."/>
            <person name="Yu Y."/>
        </authorList>
    </citation>
    <scope>NUCLEOTIDE SEQUENCE [LARGE SCALE GENOMIC DNA]</scope>
    <source>
        <strain evidence="3 4">HQ09</strain>
    </source>
</reference>
<protein>
    <submittedName>
        <fullName evidence="3">Metallophosphoesterase</fullName>
    </submittedName>
</protein>
<dbReference type="InterPro" id="IPR029052">
    <property type="entry name" value="Metallo-depent_PP-like"/>
</dbReference>
<feature type="domain" description="Calcineurin-like phosphoesterase" evidence="2">
    <location>
        <begin position="30"/>
        <end position="137"/>
    </location>
</feature>
<name>A0A7L9WPS5_9RHOB</name>
<dbReference type="InterPro" id="IPR004843">
    <property type="entry name" value="Calcineurin-like_PHP"/>
</dbReference>
<organism evidence="3 4">
    <name type="scientific">Pseudooceanicola spongiae</name>
    <dbReference type="NCBI Taxonomy" id="2613965"/>
    <lineage>
        <taxon>Bacteria</taxon>
        <taxon>Pseudomonadati</taxon>
        <taxon>Pseudomonadota</taxon>
        <taxon>Alphaproteobacteria</taxon>
        <taxon>Rhodobacterales</taxon>
        <taxon>Paracoccaceae</taxon>
        <taxon>Pseudooceanicola</taxon>
    </lineage>
</organism>
<evidence type="ECO:0000256" key="1">
    <source>
        <dbReference type="SAM" id="MobiDB-lite"/>
    </source>
</evidence>
<evidence type="ECO:0000313" key="3">
    <source>
        <dbReference type="EMBL" id="QOL81426.1"/>
    </source>
</evidence>
<feature type="compositionally biased region" description="Polar residues" evidence="1">
    <location>
        <begin position="1"/>
        <end position="15"/>
    </location>
</feature>
<dbReference type="Gene3D" id="3.60.21.10">
    <property type="match status" value="2"/>
</dbReference>
<gene>
    <name evidence="3" type="ORF">F3W81_11705</name>
</gene>
<dbReference type="SUPFAM" id="SSF56300">
    <property type="entry name" value="Metallo-dependent phosphatases"/>
    <property type="match status" value="1"/>
</dbReference>
<dbReference type="KEGG" id="pshq:F3W81_11705"/>
<dbReference type="EMBL" id="CP045201">
    <property type="protein sequence ID" value="QOL81426.1"/>
    <property type="molecule type" value="Genomic_DNA"/>
</dbReference>
<evidence type="ECO:0000313" key="4">
    <source>
        <dbReference type="Proteomes" id="UP000594118"/>
    </source>
</evidence>